<evidence type="ECO:0000256" key="3">
    <source>
        <dbReference type="ARBA" id="ARBA00022801"/>
    </source>
</evidence>
<dbReference type="GO" id="GO:0004630">
    <property type="term" value="F:phospholipase D activity"/>
    <property type="evidence" value="ECO:0007669"/>
    <property type="project" value="UniProtKB-EC"/>
</dbReference>
<dbReference type="CDD" id="cd09143">
    <property type="entry name" value="PLDc_vPLD1_2_like_bac_2"/>
    <property type="match status" value="1"/>
</dbReference>
<dbReference type="Proteomes" id="UP000265955">
    <property type="component" value="Unassembled WGS sequence"/>
</dbReference>
<feature type="transmembrane region" description="Helical" evidence="5">
    <location>
        <begin position="544"/>
        <end position="571"/>
    </location>
</feature>
<comment type="caution">
    <text evidence="7">The sequence shown here is derived from an EMBL/GenBank/DDBJ whole genome shotgun (WGS) entry which is preliminary data.</text>
</comment>
<evidence type="ECO:0000256" key="2">
    <source>
        <dbReference type="ARBA" id="ARBA00022737"/>
    </source>
</evidence>
<evidence type="ECO:0000259" key="6">
    <source>
        <dbReference type="PROSITE" id="PS50035"/>
    </source>
</evidence>
<name>A0A3A3FLS9_9BURK</name>
<dbReference type="InterPro" id="IPR025202">
    <property type="entry name" value="PLD-like_dom"/>
</dbReference>
<proteinExistence type="predicted"/>
<dbReference type="Pfam" id="PF00614">
    <property type="entry name" value="PLDc"/>
    <property type="match status" value="1"/>
</dbReference>
<keyword evidence="5" id="KW-0472">Membrane</keyword>
<feature type="transmembrane region" description="Helical" evidence="5">
    <location>
        <begin position="618"/>
        <end position="642"/>
    </location>
</feature>
<dbReference type="GO" id="GO:0009395">
    <property type="term" value="P:phospholipid catabolic process"/>
    <property type="evidence" value="ECO:0007669"/>
    <property type="project" value="TreeGrafter"/>
</dbReference>
<dbReference type="EMBL" id="QYUO01000001">
    <property type="protein sequence ID" value="RJF97187.1"/>
    <property type="molecule type" value="Genomic_DNA"/>
</dbReference>
<dbReference type="InterPro" id="IPR001736">
    <property type="entry name" value="PLipase_D/transphosphatidylase"/>
</dbReference>
<accession>A0A3A3FLS9</accession>
<dbReference type="RefSeq" id="WP_119767139.1">
    <property type="nucleotide sequence ID" value="NZ_QYUO01000001.1"/>
</dbReference>
<dbReference type="Gene3D" id="3.30.870.10">
    <property type="entry name" value="Endonuclease Chain A"/>
    <property type="match status" value="2"/>
</dbReference>
<evidence type="ECO:0000313" key="8">
    <source>
        <dbReference type="Proteomes" id="UP000265955"/>
    </source>
</evidence>
<dbReference type="Pfam" id="PF13091">
    <property type="entry name" value="PLDc_2"/>
    <property type="match status" value="1"/>
</dbReference>
<keyword evidence="4" id="KW-0443">Lipid metabolism</keyword>
<keyword evidence="5" id="KW-1133">Transmembrane helix</keyword>
<organism evidence="7 8">
    <name type="scientific">Noviherbaspirillum saxi</name>
    <dbReference type="NCBI Taxonomy" id="2320863"/>
    <lineage>
        <taxon>Bacteria</taxon>
        <taxon>Pseudomonadati</taxon>
        <taxon>Pseudomonadota</taxon>
        <taxon>Betaproteobacteria</taxon>
        <taxon>Burkholderiales</taxon>
        <taxon>Oxalobacteraceae</taxon>
        <taxon>Noviherbaspirillum</taxon>
    </lineage>
</organism>
<feature type="transmembrane region" description="Helical" evidence="5">
    <location>
        <begin position="654"/>
        <end position="674"/>
    </location>
</feature>
<feature type="transmembrane region" description="Helical" evidence="5">
    <location>
        <begin position="578"/>
        <end position="598"/>
    </location>
</feature>
<dbReference type="AlphaFoldDB" id="A0A3A3FLS9"/>
<dbReference type="PROSITE" id="PS50035">
    <property type="entry name" value="PLD"/>
    <property type="match status" value="2"/>
</dbReference>
<evidence type="ECO:0000256" key="5">
    <source>
        <dbReference type="SAM" id="Phobius"/>
    </source>
</evidence>
<feature type="transmembrane region" description="Helical" evidence="5">
    <location>
        <begin position="498"/>
        <end position="517"/>
    </location>
</feature>
<keyword evidence="2" id="KW-0677">Repeat</keyword>
<reference evidence="8" key="1">
    <citation type="submission" date="2018-09" db="EMBL/GenBank/DDBJ databases">
        <authorList>
            <person name="Zhu H."/>
        </authorList>
    </citation>
    <scope>NUCLEOTIDE SEQUENCE [LARGE SCALE GENOMIC DNA]</scope>
    <source>
        <strain evidence="8">K1R23-30</strain>
    </source>
</reference>
<dbReference type="CDD" id="cd09140">
    <property type="entry name" value="PLDc_vPLD1_2_like_bac_1"/>
    <property type="match status" value="1"/>
</dbReference>
<dbReference type="InterPro" id="IPR015679">
    <property type="entry name" value="PLipase_D_fam"/>
</dbReference>
<gene>
    <name evidence="7" type="ORF">D3871_00560</name>
</gene>
<keyword evidence="5" id="KW-0812">Transmembrane</keyword>
<feature type="domain" description="PLD phosphodiesterase" evidence="6">
    <location>
        <begin position="361"/>
        <end position="383"/>
    </location>
</feature>
<dbReference type="OrthoDB" id="8828485at2"/>
<evidence type="ECO:0000313" key="7">
    <source>
        <dbReference type="EMBL" id="RJF97187.1"/>
    </source>
</evidence>
<evidence type="ECO:0000256" key="4">
    <source>
        <dbReference type="ARBA" id="ARBA00023098"/>
    </source>
</evidence>
<dbReference type="SMART" id="SM00155">
    <property type="entry name" value="PLDc"/>
    <property type="match status" value="2"/>
</dbReference>
<feature type="domain" description="PLD phosphodiesterase" evidence="6">
    <location>
        <begin position="139"/>
        <end position="166"/>
    </location>
</feature>
<feature type="transmembrane region" description="Helical" evidence="5">
    <location>
        <begin position="686"/>
        <end position="705"/>
    </location>
</feature>
<keyword evidence="8" id="KW-1185">Reference proteome</keyword>
<dbReference type="InterPro" id="IPR032816">
    <property type="entry name" value="VTT_dom"/>
</dbReference>
<dbReference type="SUPFAM" id="SSF56024">
    <property type="entry name" value="Phospholipase D/nuclease"/>
    <property type="match status" value="2"/>
</dbReference>
<dbReference type="Pfam" id="PF09335">
    <property type="entry name" value="VTT_dom"/>
    <property type="match status" value="1"/>
</dbReference>
<comment type="catalytic activity">
    <reaction evidence="1">
        <text>a 1,2-diacyl-sn-glycero-3-phosphocholine + H2O = a 1,2-diacyl-sn-glycero-3-phosphate + choline + H(+)</text>
        <dbReference type="Rhea" id="RHEA:14445"/>
        <dbReference type="ChEBI" id="CHEBI:15354"/>
        <dbReference type="ChEBI" id="CHEBI:15377"/>
        <dbReference type="ChEBI" id="CHEBI:15378"/>
        <dbReference type="ChEBI" id="CHEBI:57643"/>
        <dbReference type="ChEBI" id="CHEBI:58608"/>
        <dbReference type="EC" id="3.1.4.4"/>
    </reaction>
</comment>
<dbReference type="PANTHER" id="PTHR18896">
    <property type="entry name" value="PHOSPHOLIPASE D"/>
    <property type="match status" value="1"/>
</dbReference>
<dbReference type="PANTHER" id="PTHR18896:SF76">
    <property type="entry name" value="PHOSPHOLIPASE"/>
    <property type="match status" value="1"/>
</dbReference>
<sequence length="717" mass="79699">MALPQPTAHIVSSPGILQPGRNCWRIEHAHRFAMLVDADAYFRAVRAAILSARHSVFILSWDIDSRTRLVPGGANDGYPEPLGDFLHQVVATRPSLRAYVLNWDFAMLYALEREWLPVYKLDWRTHRRLAFRMDARHPIGGSHHQKIVVVDDELAFVGGLDLTRSRWDTSEHACHAPLRCDSDGKLHAPFHDVQAMVDGDAARALGELARIRWQRACGETPVVVCDTEHDPWPQHVVPDLADIDLAISRTEPDYEGRSGVHEIRQLHLDAIAAARRSLFFENQYFTSGTIANALAQRLDEAHGPEVAIISPQTQSGWLERATMGVLRARVHRRLKAADRHDRYRMYCPHIPGLNDQCLNVHSKVFAVDDELFSIGSANLSSRSMALDTECNVTLEARHDPRIRAAISRLRNRLLAEHLDTVPEQVDAEYQRLGSLHQAVATLQLSDRTLRVMEAVTTPELDALIPEQALFDPEKPIDPDELVSQFLPNEARKPVPRRLVRVGILAIALALLAVAWRWTPLREWINLDALVSFARNLDELPFTPLAVIASYVIAGLVMVPVMLLIAVTGIVFGPLLGSLYAIAGALLSATVTYGLGHWLGRDTVQRFLGTRINRLSKRFARRGIVAMVVVRMLPIAPFTVVNLVAGASHIRFRDYLIGTLLGMLPGITVTVTFVHHLAEAVRNPTPGTIAVLAGVALLIIAVALGLQKLLTRREDTAA</sequence>
<keyword evidence="3" id="KW-0378">Hydrolase</keyword>
<evidence type="ECO:0000256" key="1">
    <source>
        <dbReference type="ARBA" id="ARBA00000798"/>
    </source>
</evidence>
<protein>
    <recommendedName>
        <fullName evidence="6">PLD phosphodiesterase domain-containing protein</fullName>
    </recommendedName>
</protein>